<evidence type="ECO:0000313" key="1">
    <source>
        <dbReference type="EMBL" id="MDV6373682.1"/>
    </source>
</evidence>
<keyword evidence="2" id="KW-1185">Reference proteome</keyword>
<organism evidence="1 2">
    <name type="scientific">Deinococcus arenicola</name>
    <dbReference type="NCBI Taxonomy" id="2994950"/>
    <lineage>
        <taxon>Bacteria</taxon>
        <taxon>Thermotogati</taxon>
        <taxon>Deinococcota</taxon>
        <taxon>Deinococci</taxon>
        <taxon>Deinococcales</taxon>
        <taxon>Deinococcaceae</taxon>
        <taxon>Deinococcus</taxon>
    </lineage>
</organism>
<proteinExistence type="predicted"/>
<dbReference type="RefSeq" id="WP_317638997.1">
    <property type="nucleotide sequence ID" value="NZ_JAPMIV010000004.1"/>
</dbReference>
<comment type="caution">
    <text evidence="1">The sequence shown here is derived from an EMBL/GenBank/DDBJ whole genome shotgun (WGS) entry which is preliminary data.</text>
</comment>
<reference evidence="1 2" key="1">
    <citation type="submission" date="2022-11" db="EMBL/GenBank/DDBJ databases">
        <title>Deinococcus ZS9-10, Low Temperature and Draught-tolerating, UV-resistant Bacteria from Continental Antarctica.</title>
        <authorList>
            <person name="Cheng L."/>
        </authorList>
    </citation>
    <scope>NUCLEOTIDE SEQUENCE [LARGE SCALE GENOMIC DNA]</scope>
    <source>
        <strain evidence="1 2">ZS9-10</strain>
    </source>
</reference>
<protein>
    <submittedName>
        <fullName evidence="1">Uncharacterized protein</fullName>
    </submittedName>
</protein>
<sequence>MQDTAAEYFERSIVRARDATISNFDGYFTGESGAEYARFIHSIYSQIDDRSRVAVDSLLPCIVDETIGIMLQVFDEMIDAYKIKLNLGDSEVSVYEIYELLEPELRPKDGWIDKYSRQRIVEM</sequence>
<accession>A0ABU4DMM2</accession>
<name>A0ABU4DMM2_9DEIO</name>
<dbReference type="EMBL" id="JAPMIV010000004">
    <property type="protein sequence ID" value="MDV6373682.1"/>
    <property type="molecule type" value="Genomic_DNA"/>
</dbReference>
<evidence type="ECO:0000313" key="2">
    <source>
        <dbReference type="Proteomes" id="UP001276150"/>
    </source>
</evidence>
<dbReference type="Proteomes" id="UP001276150">
    <property type="component" value="Unassembled WGS sequence"/>
</dbReference>
<gene>
    <name evidence="1" type="ORF">ORD21_03605</name>
</gene>